<dbReference type="EMBL" id="AMZH03026098">
    <property type="protein sequence ID" value="RRT34773.1"/>
    <property type="molecule type" value="Genomic_DNA"/>
</dbReference>
<reference evidence="2 3" key="1">
    <citation type="journal article" date="2014" name="Agronomy (Basel)">
        <title>A Draft Genome Sequence for Ensete ventricosum, the Drought-Tolerant Tree Against Hunger.</title>
        <authorList>
            <person name="Harrison J."/>
            <person name="Moore K.A."/>
            <person name="Paszkiewicz K."/>
            <person name="Jones T."/>
            <person name="Grant M."/>
            <person name="Ambacheew D."/>
            <person name="Muzemil S."/>
            <person name="Studholme D.J."/>
        </authorList>
    </citation>
    <scope>NUCLEOTIDE SEQUENCE [LARGE SCALE GENOMIC DNA]</scope>
</reference>
<keyword evidence="1" id="KW-1133">Transmembrane helix</keyword>
<evidence type="ECO:0000256" key="1">
    <source>
        <dbReference type="SAM" id="Phobius"/>
    </source>
</evidence>
<evidence type="ECO:0000313" key="2">
    <source>
        <dbReference type="EMBL" id="RRT34773.1"/>
    </source>
</evidence>
<feature type="transmembrane region" description="Helical" evidence="1">
    <location>
        <begin position="21"/>
        <end position="38"/>
    </location>
</feature>
<feature type="transmembrane region" description="Helical" evidence="1">
    <location>
        <begin position="44"/>
        <end position="63"/>
    </location>
</feature>
<gene>
    <name evidence="2" type="ORF">B296_00048934</name>
</gene>
<keyword evidence="1" id="KW-0812">Transmembrane</keyword>
<accession>A0A426X5M1</accession>
<evidence type="ECO:0000313" key="3">
    <source>
        <dbReference type="Proteomes" id="UP000287651"/>
    </source>
</evidence>
<keyword evidence="1" id="KW-0472">Membrane</keyword>
<dbReference type="AlphaFoldDB" id="A0A426X5M1"/>
<sequence length="140" mass="15728">MRQRRDATRPVEYVGESGLGIDVEAVRFLAIIAAWIPIARLPNHFLRLSLLLLLLLLLFRGCARAVHKKTPTRPFPSRLSFLSPLQAEAGVCCYSNLSRSRSWLGFLRFELQAAHNIRGGGGRNFGEDVDGKGKRRDENL</sequence>
<protein>
    <submittedName>
        <fullName evidence="2">Uncharacterized protein</fullName>
    </submittedName>
</protein>
<organism evidence="2 3">
    <name type="scientific">Ensete ventricosum</name>
    <name type="common">Abyssinian banana</name>
    <name type="synonym">Musa ensete</name>
    <dbReference type="NCBI Taxonomy" id="4639"/>
    <lineage>
        <taxon>Eukaryota</taxon>
        <taxon>Viridiplantae</taxon>
        <taxon>Streptophyta</taxon>
        <taxon>Embryophyta</taxon>
        <taxon>Tracheophyta</taxon>
        <taxon>Spermatophyta</taxon>
        <taxon>Magnoliopsida</taxon>
        <taxon>Liliopsida</taxon>
        <taxon>Zingiberales</taxon>
        <taxon>Musaceae</taxon>
        <taxon>Ensete</taxon>
    </lineage>
</organism>
<comment type="caution">
    <text evidence="2">The sequence shown here is derived from an EMBL/GenBank/DDBJ whole genome shotgun (WGS) entry which is preliminary data.</text>
</comment>
<dbReference type="Proteomes" id="UP000287651">
    <property type="component" value="Unassembled WGS sequence"/>
</dbReference>
<name>A0A426X5M1_ENSVE</name>
<proteinExistence type="predicted"/>